<sequence length="253" mass="28076">MTRHFTYLDTPCPIAFAHRGGALEAEENTLAAFKQAADLGYRYIETDVQATRDGVAVVFHDESLERLTNAQGFVSNYSWAELNHVRTKGGQAIPCLEEVLDAFPGQLFNIDPKSDLVVEPLAQAITVCNAVPRVCVASFDGGRVRRLRRLLGKDLCWAPGHKGVASLWLSAHGVKLPTGFPTVQVPPRYKGIPLVTSRLVHTARKRGVQVHVWTIDEEDEMERLLDLGVDGIMTDRPSLLKEVLVRRNQWQGG</sequence>
<name>A0ABV8UKD6_9PROT</name>
<dbReference type="SUPFAM" id="SSF51695">
    <property type="entry name" value="PLC-like phosphodiesterases"/>
    <property type="match status" value="1"/>
</dbReference>
<dbReference type="Pfam" id="PF03009">
    <property type="entry name" value="GDPD"/>
    <property type="match status" value="1"/>
</dbReference>
<gene>
    <name evidence="2" type="ORF">ACFOW6_05960</name>
</gene>
<dbReference type="PANTHER" id="PTHR43805:SF1">
    <property type="entry name" value="GP-PDE DOMAIN-CONTAINING PROTEIN"/>
    <property type="match status" value="1"/>
</dbReference>
<dbReference type="InterPro" id="IPR030395">
    <property type="entry name" value="GP_PDE_dom"/>
</dbReference>
<evidence type="ECO:0000259" key="1">
    <source>
        <dbReference type="PROSITE" id="PS51704"/>
    </source>
</evidence>
<protein>
    <submittedName>
        <fullName evidence="2">Glycerophosphodiester phosphodiesterase</fullName>
    </submittedName>
</protein>
<dbReference type="EMBL" id="JBHSCW010000003">
    <property type="protein sequence ID" value="MFC4351085.1"/>
    <property type="molecule type" value="Genomic_DNA"/>
</dbReference>
<dbReference type="InterPro" id="IPR017946">
    <property type="entry name" value="PLC-like_Pdiesterase_TIM-brl"/>
</dbReference>
<dbReference type="RefSeq" id="WP_382421425.1">
    <property type="nucleotide sequence ID" value="NZ_JBHSCW010000003.1"/>
</dbReference>
<dbReference type="Proteomes" id="UP001595799">
    <property type="component" value="Unassembled WGS sequence"/>
</dbReference>
<dbReference type="PANTHER" id="PTHR43805">
    <property type="entry name" value="GLYCEROPHOSPHORYL DIESTER PHOSPHODIESTERASE"/>
    <property type="match status" value="1"/>
</dbReference>
<evidence type="ECO:0000313" key="3">
    <source>
        <dbReference type="Proteomes" id="UP001595799"/>
    </source>
</evidence>
<keyword evidence="3" id="KW-1185">Reference proteome</keyword>
<evidence type="ECO:0000313" key="2">
    <source>
        <dbReference type="EMBL" id="MFC4351085.1"/>
    </source>
</evidence>
<accession>A0ABV8UKD6</accession>
<organism evidence="2 3">
    <name type="scientific">Fodinicurvata halophila</name>
    <dbReference type="NCBI Taxonomy" id="1419723"/>
    <lineage>
        <taxon>Bacteria</taxon>
        <taxon>Pseudomonadati</taxon>
        <taxon>Pseudomonadota</taxon>
        <taxon>Alphaproteobacteria</taxon>
        <taxon>Rhodospirillales</taxon>
        <taxon>Rhodovibrionaceae</taxon>
        <taxon>Fodinicurvata</taxon>
    </lineage>
</organism>
<dbReference type="CDD" id="cd08561">
    <property type="entry name" value="GDPD_cytoplasmic_ScUgpQ2_like"/>
    <property type="match status" value="1"/>
</dbReference>
<dbReference type="PROSITE" id="PS51704">
    <property type="entry name" value="GP_PDE"/>
    <property type="match status" value="1"/>
</dbReference>
<proteinExistence type="predicted"/>
<feature type="domain" description="GP-PDE" evidence="1">
    <location>
        <begin position="13"/>
        <end position="244"/>
    </location>
</feature>
<comment type="caution">
    <text evidence="2">The sequence shown here is derived from an EMBL/GenBank/DDBJ whole genome shotgun (WGS) entry which is preliminary data.</text>
</comment>
<reference evidence="3" key="1">
    <citation type="journal article" date="2019" name="Int. J. Syst. Evol. Microbiol.">
        <title>The Global Catalogue of Microorganisms (GCM) 10K type strain sequencing project: providing services to taxonomists for standard genome sequencing and annotation.</title>
        <authorList>
            <consortium name="The Broad Institute Genomics Platform"/>
            <consortium name="The Broad Institute Genome Sequencing Center for Infectious Disease"/>
            <person name="Wu L."/>
            <person name="Ma J."/>
        </authorList>
    </citation>
    <scope>NUCLEOTIDE SEQUENCE [LARGE SCALE GENOMIC DNA]</scope>
    <source>
        <strain evidence="3">CECT 8472</strain>
    </source>
</reference>
<dbReference type="Gene3D" id="3.20.20.190">
    <property type="entry name" value="Phosphatidylinositol (PI) phosphodiesterase"/>
    <property type="match status" value="1"/>
</dbReference>